<sequence length="381" mass="42272">MSGRSVGGALSTIQRRIERIATVVSARLLMDVRDLGTQTEITGEVEVKKEKPISAPRRRASIDAAVGEEMVMRFEQLSQTDLQGDFEVKEPFTGVDYGTQTEDKKKQRVGDDRDNAVEEMLDLMDIGTAGPLRTALKFLGQLHELALKQGIKGIYSWPRFILNFFVKMFGLQSIAEKHCANFLTTISEESKLSKDHRLKTFLRLASVSEELPPISMSGANVYMAVLEELQKRYRILAAWDRESDKRYIDIDIALDIIATLFGNFSRDLSRQMTMEVMRAGKQISTDRLMEVCLDVYEGLENEVGPYRGPARAVMDEDLQRGFSKARLGGDGQEGGGASSPDPRGRLAINEASSRAKASGKSIVAGVRALRRMSVGAFSHAL</sequence>
<dbReference type="EMBL" id="HBIB01026607">
    <property type="protein sequence ID" value="CAE0254967.1"/>
    <property type="molecule type" value="Transcribed_RNA"/>
</dbReference>
<gene>
    <name evidence="2" type="ORF">PBIL07802_LOCUS17218</name>
    <name evidence="3" type="ORF">PBIL07802_LOCUS17221</name>
</gene>
<feature type="compositionally biased region" description="Gly residues" evidence="1">
    <location>
        <begin position="328"/>
        <end position="337"/>
    </location>
</feature>
<evidence type="ECO:0000313" key="3">
    <source>
        <dbReference type="EMBL" id="CAE0254970.1"/>
    </source>
</evidence>
<reference evidence="3" key="1">
    <citation type="submission" date="2021-01" db="EMBL/GenBank/DDBJ databases">
        <authorList>
            <person name="Corre E."/>
            <person name="Pelletier E."/>
            <person name="Niang G."/>
            <person name="Scheremetjew M."/>
            <person name="Finn R."/>
            <person name="Kale V."/>
            <person name="Holt S."/>
            <person name="Cochrane G."/>
            <person name="Meng A."/>
            <person name="Brown T."/>
            <person name="Cohen L."/>
        </authorList>
    </citation>
    <scope>NUCLEOTIDE SEQUENCE</scope>
    <source>
        <strain evidence="3">NIES-2562</strain>
    </source>
</reference>
<proteinExistence type="predicted"/>
<organism evidence="3">
    <name type="scientific">Palpitomonas bilix</name>
    <dbReference type="NCBI Taxonomy" id="652834"/>
    <lineage>
        <taxon>Eukaryota</taxon>
        <taxon>Eukaryota incertae sedis</taxon>
    </lineage>
</organism>
<dbReference type="AlphaFoldDB" id="A0A7S3DEL4"/>
<evidence type="ECO:0000256" key="1">
    <source>
        <dbReference type="SAM" id="MobiDB-lite"/>
    </source>
</evidence>
<evidence type="ECO:0000313" key="2">
    <source>
        <dbReference type="EMBL" id="CAE0254967.1"/>
    </source>
</evidence>
<feature type="region of interest" description="Disordered" evidence="1">
    <location>
        <begin position="324"/>
        <end position="345"/>
    </location>
</feature>
<name>A0A7S3DEL4_9EUKA</name>
<accession>A0A7S3DEL4</accession>
<protein>
    <submittedName>
        <fullName evidence="3">Uncharacterized protein</fullName>
    </submittedName>
</protein>
<dbReference type="EMBL" id="HBIB01026611">
    <property type="protein sequence ID" value="CAE0254970.1"/>
    <property type="molecule type" value="Transcribed_RNA"/>
</dbReference>